<gene>
    <name evidence="4" type="ORF">U1T56_19850</name>
</gene>
<dbReference type="Proteomes" id="UP001375743">
    <property type="component" value="Unassembled WGS sequence"/>
</dbReference>
<dbReference type="RefSeq" id="WP_418161261.1">
    <property type="nucleotide sequence ID" value="NZ_JBBLZC010000026.1"/>
</dbReference>
<dbReference type="SUPFAM" id="SSF143120">
    <property type="entry name" value="YefM-like"/>
    <property type="match status" value="1"/>
</dbReference>
<name>A0ABU8XYB1_9PROT</name>
<accession>A0ABU8XYB1</accession>
<dbReference type="Gene3D" id="3.40.1620.10">
    <property type="entry name" value="YefM-like domain"/>
    <property type="match status" value="1"/>
</dbReference>
<dbReference type="InterPro" id="IPR036165">
    <property type="entry name" value="YefM-like_sf"/>
</dbReference>
<evidence type="ECO:0000256" key="1">
    <source>
        <dbReference type="ARBA" id="ARBA00009981"/>
    </source>
</evidence>
<evidence type="ECO:0000313" key="4">
    <source>
        <dbReference type="EMBL" id="MEK0085413.1"/>
    </source>
</evidence>
<keyword evidence="5" id="KW-1185">Reference proteome</keyword>
<dbReference type="NCBIfam" id="TIGR01552">
    <property type="entry name" value="phd_fam"/>
    <property type="match status" value="1"/>
</dbReference>
<feature type="region of interest" description="Disordered" evidence="3">
    <location>
        <begin position="73"/>
        <end position="95"/>
    </location>
</feature>
<evidence type="ECO:0000256" key="3">
    <source>
        <dbReference type="SAM" id="MobiDB-lite"/>
    </source>
</evidence>
<dbReference type="Pfam" id="PF02604">
    <property type="entry name" value="PhdYeFM_antitox"/>
    <property type="match status" value="1"/>
</dbReference>
<protein>
    <recommendedName>
        <fullName evidence="2">Antitoxin</fullName>
    </recommendedName>
</protein>
<evidence type="ECO:0000256" key="2">
    <source>
        <dbReference type="RuleBase" id="RU362080"/>
    </source>
</evidence>
<dbReference type="InterPro" id="IPR006442">
    <property type="entry name" value="Antitoxin_Phd/YefM"/>
</dbReference>
<proteinExistence type="inferred from homology"/>
<comment type="function">
    <text evidence="2">Antitoxin component of a type II toxin-antitoxin (TA) system.</text>
</comment>
<comment type="caution">
    <text evidence="4">The sequence shown here is derived from an EMBL/GenBank/DDBJ whole genome shotgun (WGS) entry which is preliminary data.</text>
</comment>
<dbReference type="EMBL" id="JBBLZC010000026">
    <property type="protein sequence ID" value="MEK0085413.1"/>
    <property type="molecule type" value="Genomic_DNA"/>
</dbReference>
<sequence>MAKTLSLYEAKTRLSALVEEAAAGEEITIAKNGKPEARLVPLPEKPAVTGKRPLGQWRGKVWIADDFDAPWPEDIGRALAGEPDPGDSLDAPPAR</sequence>
<comment type="similarity">
    <text evidence="1 2">Belongs to the phD/YefM antitoxin family.</text>
</comment>
<evidence type="ECO:0000313" key="5">
    <source>
        <dbReference type="Proteomes" id="UP001375743"/>
    </source>
</evidence>
<reference evidence="4 5" key="1">
    <citation type="submission" date="2024-01" db="EMBL/GenBank/DDBJ databases">
        <title>Multi-omics insights into the function and evolution of sodium benzoate biodegradation pathways in Benzoatithermus flavus gen. nov., sp. nov. from hot spring.</title>
        <authorList>
            <person name="Hu C.-J."/>
            <person name="Li W.-J."/>
        </authorList>
    </citation>
    <scope>NUCLEOTIDE SEQUENCE [LARGE SCALE GENOMIC DNA]</scope>
    <source>
        <strain evidence="4 5">SYSU G07066</strain>
    </source>
</reference>
<organism evidence="4 5">
    <name type="scientific">Benzoatithermus flavus</name>
    <dbReference type="NCBI Taxonomy" id="3108223"/>
    <lineage>
        <taxon>Bacteria</taxon>
        <taxon>Pseudomonadati</taxon>
        <taxon>Pseudomonadota</taxon>
        <taxon>Alphaproteobacteria</taxon>
        <taxon>Geminicoccales</taxon>
        <taxon>Geminicoccaceae</taxon>
        <taxon>Benzoatithermus</taxon>
    </lineage>
</organism>